<comment type="cofactor">
    <cofactor evidence="1 3">
        <name>pyridoxal 5'-phosphate</name>
        <dbReference type="ChEBI" id="CHEBI:597326"/>
    </cofactor>
</comment>
<dbReference type="OrthoDB" id="9802147at2"/>
<dbReference type="GO" id="GO:0008836">
    <property type="term" value="F:diaminopimelate decarboxylase activity"/>
    <property type="evidence" value="ECO:0007669"/>
    <property type="project" value="TreeGrafter"/>
</dbReference>
<dbReference type="PATRIC" id="fig|1157951.4.peg.2085"/>
<name>A0A140NMM7_PROSM</name>
<dbReference type="PANTHER" id="PTHR43727:SF2">
    <property type="entry name" value="GROUP IV DECARBOXYLASE"/>
    <property type="match status" value="1"/>
</dbReference>
<feature type="modified residue" description="N6-(pyridoxal phosphate)lysine" evidence="3">
    <location>
        <position position="89"/>
    </location>
</feature>
<dbReference type="InterPro" id="IPR009006">
    <property type="entry name" value="Ala_racemase/Decarboxylase_C"/>
</dbReference>
<dbReference type="InterPro" id="IPR000183">
    <property type="entry name" value="Orn/DAP/Arg_de-COase"/>
</dbReference>
<dbReference type="InterPro" id="IPR029066">
    <property type="entry name" value="PLP-binding_barrel"/>
</dbReference>
<dbReference type="GO" id="GO:0009089">
    <property type="term" value="P:lysine biosynthetic process via diaminopimelate"/>
    <property type="evidence" value="ECO:0007669"/>
    <property type="project" value="TreeGrafter"/>
</dbReference>
<dbReference type="RefSeq" id="WP_014657147.1">
    <property type="nucleotide sequence ID" value="NC_017731.1"/>
</dbReference>
<reference evidence="6" key="2">
    <citation type="submission" date="2012-04" db="EMBL/GenBank/DDBJ databases">
        <title>Complete genome sequence of Providencia stuartii clinical isolate MRSN 2154.</title>
        <authorList>
            <person name="Clifford R.J."/>
            <person name="Hang J."/>
            <person name="Riley M.C."/>
            <person name="Onmus-Leone F."/>
            <person name="Kuschner R.A."/>
            <person name="Lesho E.P."/>
            <person name="Waterman P.E."/>
        </authorList>
    </citation>
    <scope>NUCLEOTIDE SEQUENCE [LARGE SCALE GENOMIC DNA]</scope>
    <source>
        <strain evidence="6">MRSN 2154</strain>
    </source>
</reference>
<gene>
    <name evidence="5" type="ordered locus">S70_10360</name>
</gene>
<dbReference type="InterPro" id="IPR022657">
    <property type="entry name" value="De-COase2_CS"/>
</dbReference>
<dbReference type="EMBL" id="CP003488">
    <property type="protein sequence ID" value="AFH93930.1"/>
    <property type="molecule type" value="Genomic_DNA"/>
</dbReference>
<feature type="domain" description="Orn/DAP/Arg decarboxylase 2 N-terminal" evidence="4">
    <location>
        <begin position="81"/>
        <end position="268"/>
    </location>
</feature>
<dbReference type="Gene3D" id="2.40.37.10">
    <property type="entry name" value="Lyase, Ornithine Decarboxylase, Chain A, domain 1"/>
    <property type="match status" value="1"/>
</dbReference>
<dbReference type="PROSITE" id="PS00879">
    <property type="entry name" value="ODR_DC_2_2"/>
    <property type="match status" value="1"/>
</dbReference>
<dbReference type="HOGENOM" id="CLU_042407_0_0_6"/>
<protein>
    <submittedName>
        <fullName evidence="5">Diaminopimelate decarboxylase</fullName>
    </submittedName>
</protein>
<evidence type="ECO:0000259" key="4">
    <source>
        <dbReference type="Pfam" id="PF02784"/>
    </source>
</evidence>
<dbReference type="GeneID" id="93517272"/>
<dbReference type="PANTHER" id="PTHR43727">
    <property type="entry name" value="DIAMINOPIMELATE DECARBOXYLASE"/>
    <property type="match status" value="1"/>
</dbReference>
<dbReference type="InterPro" id="IPR022644">
    <property type="entry name" value="De-COase2_N"/>
</dbReference>
<evidence type="ECO:0000313" key="5">
    <source>
        <dbReference type="EMBL" id="AFH93930.1"/>
    </source>
</evidence>
<dbReference type="CDD" id="cd06842">
    <property type="entry name" value="PLPDE_III_Y4yA_like"/>
    <property type="match status" value="1"/>
</dbReference>
<feature type="active site" description="Proton donor" evidence="3">
    <location>
        <position position="401"/>
    </location>
</feature>
<evidence type="ECO:0000256" key="3">
    <source>
        <dbReference type="PIRSR" id="PIRSR600183-50"/>
    </source>
</evidence>
<keyword evidence="2 3" id="KW-0663">Pyridoxal phosphate</keyword>
<dbReference type="Proteomes" id="UP000005012">
    <property type="component" value="Chromosome"/>
</dbReference>
<evidence type="ECO:0000256" key="1">
    <source>
        <dbReference type="ARBA" id="ARBA00001933"/>
    </source>
</evidence>
<dbReference type="InterPro" id="IPR042152">
    <property type="entry name" value="Y4yA-like"/>
</dbReference>
<dbReference type="PRINTS" id="PR01179">
    <property type="entry name" value="ODADCRBXLASE"/>
</dbReference>
<proteinExistence type="predicted"/>
<sequence>MVNQTNLTHFLSVPYQSIKTVAPTELPPLMDEQVKRLCFENNERLVELVKQYGSPLNVIFPHTMQQNILKLNAVFQEHGVTGRIMYGVKVNQSNILVKIAVEEGIGVDVSSLHEWQDAYDYGISPEKICATGPAKTNEFLWKLILHNSLIVVDSLEELQDILNLLSGTSFIARVLFRYQPQMSRSRFGMKSAAFITALQLAKQHAGLLWQGIHFHLGGYKSASRVQAFRELQPLIKSALSLGFEIKTIDIGGGLPVQYVSTRQYQSWIDNQTSQYYQNNRIPTDFYPYGGEQSATQWLTTFLSSQYTENETISQYLKKNHITLTIEPGRCLVDQSAISLFRVVRVNQQFQHPIIFVEGSSFSACETWFNSEFLLDPLHVLVPHSKQHKQRPTRVWIAGHSCLENDVITHRLILFTHLPQAGDLLIFINTAGYQMDLLENQFHRHPIPCRLYALENHDGQFIFFKDNK</sequence>
<reference evidence="5 6" key="1">
    <citation type="journal article" date="2012" name="J. Bacteriol.">
        <title>Complete Genome Sequence of Providencia stuartii Clinical Isolate MRSN 2154.</title>
        <authorList>
            <person name="Clifford R.J."/>
            <person name="Hang J."/>
            <person name="Riley M.C."/>
            <person name="Onmus-Leone F."/>
            <person name="Kuschner R.A."/>
            <person name="Lesho E.P."/>
            <person name="Waterman P.E."/>
        </authorList>
    </citation>
    <scope>NUCLEOTIDE SEQUENCE [LARGE SCALE GENOMIC DNA]</scope>
    <source>
        <strain evidence="5 6">MRSN 2154</strain>
    </source>
</reference>
<dbReference type="KEGG" id="psi:S70_10360"/>
<accession>A0A140NMM7</accession>
<dbReference type="SUPFAM" id="SSF50621">
    <property type="entry name" value="Alanine racemase C-terminal domain-like"/>
    <property type="match status" value="1"/>
</dbReference>
<dbReference type="SUPFAM" id="SSF51419">
    <property type="entry name" value="PLP-binding barrel"/>
    <property type="match status" value="1"/>
</dbReference>
<evidence type="ECO:0000256" key="2">
    <source>
        <dbReference type="ARBA" id="ARBA00022898"/>
    </source>
</evidence>
<dbReference type="Pfam" id="PF02784">
    <property type="entry name" value="Orn_Arg_deC_N"/>
    <property type="match status" value="1"/>
</dbReference>
<dbReference type="AlphaFoldDB" id="A0A140NMM7"/>
<evidence type="ECO:0000313" key="6">
    <source>
        <dbReference type="Proteomes" id="UP000005012"/>
    </source>
</evidence>
<dbReference type="Gene3D" id="3.20.20.10">
    <property type="entry name" value="Alanine racemase"/>
    <property type="match status" value="1"/>
</dbReference>
<organism evidence="5 6">
    <name type="scientific">Providencia stuartii (strain MRSN 2154)</name>
    <dbReference type="NCBI Taxonomy" id="1157951"/>
    <lineage>
        <taxon>Bacteria</taxon>
        <taxon>Pseudomonadati</taxon>
        <taxon>Pseudomonadota</taxon>
        <taxon>Gammaproteobacteria</taxon>
        <taxon>Enterobacterales</taxon>
        <taxon>Morganellaceae</taxon>
        <taxon>Providencia</taxon>
    </lineage>
</organism>